<dbReference type="Gene3D" id="1.20.190.10">
    <property type="entry name" value="Pesticidal crystal protein, N-terminal domain"/>
    <property type="match status" value="1"/>
</dbReference>
<dbReference type="Proteomes" id="UP000183507">
    <property type="component" value="Unassembled WGS sequence"/>
</dbReference>
<dbReference type="InterPro" id="IPR038979">
    <property type="entry name" value="Pest_crys"/>
</dbReference>
<comment type="similarity">
    <text evidence="1">Belongs to the delta endotoxin family.</text>
</comment>
<dbReference type="InterPro" id="IPR036399">
    <property type="entry name" value="Pest_cryst_cen_dom_sf"/>
</dbReference>
<proteinExistence type="inferred from homology"/>
<feature type="domain" description="Pesticidal crystal protein" evidence="8">
    <location>
        <begin position="518"/>
        <end position="649"/>
    </location>
</feature>
<keyword evidence="2" id="KW-0800">Toxin</keyword>
<dbReference type="SUPFAM" id="SSF49785">
    <property type="entry name" value="Galactose-binding domain-like"/>
    <property type="match status" value="1"/>
</dbReference>
<evidence type="ECO:0000259" key="7">
    <source>
        <dbReference type="Pfam" id="PF00555"/>
    </source>
</evidence>
<evidence type="ECO:0000256" key="4">
    <source>
        <dbReference type="ARBA" id="ARBA00023026"/>
    </source>
</evidence>
<dbReference type="PANTHER" id="PTHR37003:SF2">
    <property type="entry name" value="PESTICIDAL CRYSTAL PROTEIN N-TERMINAL DOMAIN-CONTAINING PROTEIN"/>
    <property type="match status" value="1"/>
</dbReference>
<dbReference type="InterPro" id="IPR005639">
    <property type="entry name" value="Pest_crys_dom_I"/>
</dbReference>
<dbReference type="InterPro" id="IPR036716">
    <property type="entry name" value="Pest_crys_N_sf"/>
</dbReference>
<sequence length="661" mass="74165">MNKNNNSSELDINDTGASHPSNSIVEVPCSECGGIDYRDVMNMSTQNAYVEQQSVVGSAITTSFQVIRELYRSNKDILSTAGGIIQSIFGFLWKKEHTQTQWEEFMKSVELMIDEKIDTAVMAAAISRVAGLESILAVHQDYLDDLAADPSNSNLQGLVSDHVVNVQDFFVYTMPQLSQSPYQVQQLIAYAEAANLHLAFLRDVVMFGSQWGMQPATIDTYYNYLKNNIQVYTDHCVNTYNTGLEKTKNLMGSINPKDYNKYPYLNPHANASTNNYKKVLQWNVWNDFRRNMTIMVLDLVVVFPTYDPKVYTNLEGTEIELSREVYSTSYNRYGDSTHGGDWKGWEILETSVVRPPHLVSFLSNLAFYMANYANAPTNTGLDQYDGVINTLRNIDSTSTWEDGFAPITKKEYTTVKDIPGDFIKEININSGVDPCHLNFITNSSGTHSVGTCYRSSIQGPIYNLSATIPYHRLSYVNGMDDNFSESFSGWGISAWGFGWLHESLKTSNIINATRSSFIPAVKSYGLWGEATVIKGPGSTGGDLVRLPAAPGVIQVRLPVTRQAVKQYKIRIRYAAQENGELFVGKWANRWWETVNLSLTKTTSSNTPSYSEFKLIDAFHMTANESAFQIELRNNSGGPILIDRIEFIPIQGTLEEYEATQN</sequence>
<dbReference type="GO" id="GO:0030435">
    <property type="term" value="P:sporulation resulting in formation of a cellular spore"/>
    <property type="evidence" value="ECO:0007669"/>
    <property type="project" value="UniProtKB-KW"/>
</dbReference>
<evidence type="ECO:0000256" key="6">
    <source>
        <dbReference type="SAM" id="MobiDB-lite"/>
    </source>
</evidence>
<dbReference type="Pfam" id="PF00555">
    <property type="entry name" value="Endotoxin_M"/>
    <property type="match status" value="1"/>
</dbReference>
<dbReference type="SMR" id="A0A1G6VAP9"/>
<dbReference type="GO" id="GO:0090729">
    <property type="term" value="F:toxin activity"/>
    <property type="evidence" value="ECO:0007669"/>
    <property type="project" value="UniProtKB-KW"/>
</dbReference>
<evidence type="ECO:0000259" key="9">
    <source>
        <dbReference type="Pfam" id="PF03945"/>
    </source>
</evidence>
<dbReference type="InterPro" id="IPR001178">
    <property type="entry name" value="Pest_cryst_dom_II"/>
</dbReference>
<evidence type="ECO:0000256" key="2">
    <source>
        <dbReference type="ARBA" id="ARBA00022656"/>
    </source>
</evidence>
<evidence type="ECO:0000256" key="3">
    <source>
        <dbReference type="ARBA" id="ARBA00022969"/>
    </source>
</evidence>
<feature type="region of interest" description="Disordered" evidence="6">
    <location>
        <begin position="1"/>
        <end position="21"/>
    </location>
</feature>
<dbReference type="InterPro" id="IPR005638">
    <property type="entry name" value="Pest_crys_dom-III"/>
</dbReference>
<protein>
    <recommendedName>
        <fullName evidence="5">Crystaline entomocidal protoxin</fullName>
    </recommendedName>
</protein>
<evidence type="ECO:0000256" key="5">
    <source>
        <dbReference type="ARBA" id="ARBA00029653"/>
    </source>
</evidence>
<gene>
    <name evidence="10" type="ORF">SAMN04487767_106266</name>
</gene>
<dbReference type="GO" id="GO:0005102">
    <property type="term" value="F:signaling receptor binding"/>
    <property type="evidence" value="ECO:0007669"/>
    <property type="project" value="InterPro"/>
</dbReference>
<dbReference type="EMBL" id="FMZR01000006">
    <property type="protein sequence ID" value="SDD50658.1"/>
    <property type="molecule type" value="Genomic_DNA"/>
</dbReference>
<keyword evidence="4" id="KW-0843">Virulence</keyword>
<organism evidence="10 11">
    <name type="scientific">Bacillus wiedmannii</name>
    <dbReference type="NCBI Taxonomy" id="1890302"/>
    <lineage>
        <taxon>Bacteria</taxon>
        <taxon>Bacillati</taxon>
        <taxon>Bacillota</taxon>
        <taxon>Bacilli</taxon>
        <taxon>Bacillales</taxon>
        <taxon>Bacillaceae</taxon>
        <taxon>Bacillus</taxon>
        <taxon>Bacillus cereus group</taxon>
    </lineage>
</organism>
<feature type="domain" description="Pesticidal crystal protein" evidence="7">
    <location>
        <begin position="317"/>
        <end position="408"/>
    </location>
</feature>
<dbReference type="SUPFAM" id="SSF56849">
    <property type="entry name" value="delta-Endotoxin (insectocide), N-terminal domain"/>
    <property type="match status" value="1"/>
</dbReference>
<evidence type="ECO:0000313" key="11">
    <source>
        <dbReference type="Proteomes" id="UP000183507"/>
    </source>
</evidence>
<dbReference type="Gene3D" id="2.60.120.260">
    <property type="entry name" value="Galactose-binding domain-like"/>
    <property type="match status" value="1"/>
</dbReference>
<dbReference type="CDD" id="cd04085">
    <property type="entry name" value="delta_endotoxin_C"/>
    <property type="match status" value="1"/>
</dbReference>
<dbReference type="Pfam" id="PF03944">
    <property type="entry name" value="Endotoxin_C"/>
    <property type="match status" value="1"/>
</dbReference>
<keyword evidence="3" id="KW-0749">Sporulation</keyword>
<evidence type="ECO:0000313" key="10">
    <source>
        <dbReference type="EMBL" id="SDD50658.1"/>
    </source>
</evidence>
<dbReference type="Pfam" id="PF03945">
    <property type="entry name" value="Endotoxin_N"/>
    <property type="match status" value="1"/>
</dbReference>
<evidence type="ECO:0000259" key="8">
    <source>
        <dbReference type="Pfam" id="PF03944"/>
    </source>
</evidence>
<feature type="domain" description="Pesticidal crystal protein" evidence="9">
    <location>
        <begin position="82"/>
        <end position="272"/>
    </location>
</feature>
<dbReference type="PANTHER" id="PTHR37003">
    <property type="entry name" value="ENDOTOXIN_N DOMAIN-CONTAINING PROTEIN-RELATED"/>
    <property type="match status" value="1"/>
</dbReference>
<dbReference type="GO" id="GO:0001907">
    <property type="term" value="P:symbiont-mediated killing of host cell"/>
    <property type="evidence" value="ECO:0007669"/>
    <property type="project" value="InterPro"/>
</dbReference>
<dbReference type="AlphaFoldDB" id="A0A1G6VAP9"/>
<dbReference type="Gene3D" id="2.100.10.10">
    <property type="entry name" value="Pesticidal crystal protein, central domain"/>
    <property type="match status" value="1"/>
</dbReference>
<name>A0A1G6VAP9_9BACI</name>
<reference evidence="11" key="1">
    <citation type="submission" date="2016-10" db="EMBL/GenBank/DDBJ databases">
        <authorList>
            <person name="Varghese N."/>
        </authorList>
    </citation>
    <scope>NUCLEOTIDE SEQUENCE [LARGE SCALE GENOMIC DNA]</scope>
    <source>
        <strain evidence="11">KPR-7A</strain>
    </source>
</reference>
<evidence type="ECO:0000256" key="1">
    <source>
        <dbReference type="ARBA" id="ARBA00007819"/>
    </source>
</evidence>
<dbReference type="SUPFAM" id="SSF51096">
    <property type="entry name" value="delta-Endotoxin (insectocide), middle domain"/>
    <property type="match status" value="1"/>
</dbReference>
<accession>A0A1G6VAP9</accession>
<dbReference type="InterPro" id="IPR008979">
    <property type="entry name" value="Galactose-bd-like_sf"/>
</dbReference>